<dbReference type="SUPFAM" id="SSF50249">
    <property type="entry name" value="Nucleic acid-binding proteins"/>
    <property type="match status" value="1"/>
</dbReference>
<dbReference type="InterPro" id="IPR030842">
    <property type="entry name" value="TF_NusA_bacterial"/>
</dbReference>
<dbReference type="GO" id="GO:0031564">
    <property type="term" value="P:transcription antitermination"/>
    <property type="evidence" value="ECO:0007669"/>
    <property type="project" value="UniProtKB-UniRule"/>
</dbReference>
<feature type="region of interest" description="Disordered" evidence="8">
    <location>
        <begin position="388"/>
        <end position="444"/>
    </location>
</feature>
<dbReference type="InterPro" id="IPR015946">
    <property type="entry name" value="KH_dom-like_a/b"/>
</dbReference>
<dbReference type="InterPro" id="IPR013735">
    <property type="entry name" value="TF_NusA_N"/>
</dbReference>
<comment type="subunit">
    <text evidence="7">Monomer. Binds directly to the core enzyme of the DNA-dependent RNA polymerase and to nascent RNA.</text>
</comment>
<dbReference type="Gene3D" id="3.30.300.20">
    <property type="match status" value="2"/>
</dbReference>
<comment type="similarity">
    <text evidence="7">Belongs to the NusA family.</text>
</comment>
<dbReference type="GO" id="GO:0006353">
    <property type="term" value="P:DNA-templated transcription termination"/>
    <property type="evidence" value="ECO:0007669"/>
    <property type="project" value="UniProtKB-UniRule"/>
</dbReference>
<dbReference type="InterPro" id="IPR012340">
    <property type="entry name" value="NA-bd_OB-fold"/>
</dbReference>
<keyword evidence="3 7" id="KW-0889">Transcription antitermination</keyword>
<keyword evidence="6 7" id="KW-0804">Transcription</keyword>
<dbReference type="EMBL" id="PCVO01000020">
    <property type="protein sequence ID" value="PIQ75435.1"/>
    <property type="molecule type" value="Genomic_DNA"/>
</dbReference>
<keyword evidence="5 7" id="KW-0805">Transcription regulation</keyword>
<dbReference type="FunFam" id="3.30.300.20:FF:000002">
    <property type="entry name" value="Transcription termination/antitermination protein NusA"/>
    <property type="match status" value="1"/>
</dbReference>
<dbReference type="InterPro" id="IPR009019">
    <property type="entry name" value="KH_sf_prok-type"/>
</dbReference>
<dbReference type="PANTHER" id="PTHR22648">
    <property type="entry name" value="TRANSCRIPTION TERMINATION FACTOR NUSA"/>
    <property type="match status" value="1"/>
</dbReference>
<proteinExistence type="inferred from homology"/>
<dbReference type="AlphaFoldDB" id="A0A2H0KVV3"/>
<evidence type="ECO:0000256" key="7">
    <source>
        <dbReference type="HAMAP-Rule" id="MF_00945"/>
    </source>
</evidence>
<reference evidence="10 11" key="1">
    <citation type="submission" date="2017-09" db="EMBL/GenBank/DDBJ databases">
        <title>Depth-based differentiation of microbial function through sediment-hosted aquifers and enrichment of novel symbionts in the deep terrestrial subsurface.</title>
        <authorList>
            <person name="Probst A.J."/>
            <person name="Ladd B."/>
            <person name="Jarett J.K."/>
            <person name="Geller-Mcgrath D.E."/>
            <person name="Sieber C.M."/>
            <person name="Emerson J.B."/>
            <person name="Anantharaman K."/>
            <person name="Thomas B.C."/>
            <person name="Malmstrom R."/>
            <person name="Stieglmeier M."/>
            <person name="Klingl A."/>
            <person name="Woyke T."/>
            <person name="Ryan C.M."/>
            <person name="Banfield J.F."/>
        </authorList>
    </citation>
    <scope>NUCLEOTIDE SEQUENCE [LARGE SCALE GENOMIC DNA]</scope>
    <source>
        <strain evidence="10">CG11_big_fil_rev_8_21_14_0_20_40_15</strain>
    </source>
</reference>
<dbReference type="PROSITE" id="PS50126">
    <property type="entry name" value="S1"/>
    <property type="match status" value="1"/>
</dbReference>
<dbReference type="FunFam" id="3.30.300.20:FF:000005">
    <property type="entry name" value="Transcription termination/antitermination protein NusA"/>
    <property type="match status" value="1"/>
</dbReference>
<dbReference type="SMART" id="SM00316">
    <property type="entry name" value="S1"/>
    <property type="match status" value="1"/>
</dbReference>
<evidence type="ECO:0000256" key="2">
    <source>
        <dbReference type="ARBA" id="ARBA00022490"/>
    </source>
</evidence>
<dbReference type="PROSITE" id="PS50084">
    <property type="entry name" value="KH_TYPE_1"/>
    <property type="match status" value="1"/>
</dbReference>
<sequence>MDLQQFSSAIEQICEEKGILKEKVIETIEMALAAAYKKDYGHKGQNIRACFDLKTGKVQMYQLKLVVDESMIKSEEEITKEIEAGAQEHEIEEKELAEGEIRRIRFNPEKHMMLEEAKKINKKIKLGEELQLEIEAHQDFGRIAAQTAKQVIIQRIREAEREAVYDEYKNKEGQVVSGIVQRMERGVVFVDIGRTVGVLFAEEQIQGEYYRLGQRLRFLILEVQKDPKGSGVLLSRSHPKMIAQLFELEVPEIAAGTVEIKSIAREAGSRSKVAVASTEEGIDPIGSCVGQRGTRVQAVINELGGEKIDIIEWSGDPAKFISNALAPAKVLNVEINEERKLAQVQVPEDQLSLAIGKKGQNVRLAARLTGWKIDVLTGERKVAEVKEAEIKSEESADAKKEKKTDEKILPQSGEDARNSNSAEGGKNFGKKETKKTKKPKKDKK</sequence>
<organism evidence="10 11">
    <name type="scientific">Candidatus Portnoybacteria bacterium CG11_big_fil_rev_8_21_14_0_20_40_15</name>
    <dbReference type="NCBI Taxonomy" id="1974817"/>
    <lineage>
        <taxon>Bacteria</taxon>
        <taxon>Candidatus Portnoyibacteriota</taxon>
    </lineage>
</organism>
<evidence type="ECO:0000256" key="4">
    <source>
        <dbReference type="ARBA" id="ARBA00022884"/>
    </source>
</evidence>
<evidence type="ECO:0000259" key="9">
    <source>
        <dbReference type="PROSITE" id="PS50126"/>
    </source>
</evidence>
<evidence type="ECO:0000256" key="8">
    <source>
        <dbReference type="SAM" id="MobiDB-lite"/>
    </source>
</evidence>
<gene>
    <name evidence="7 10" type="primary">nusA</name>
    <name evidence="10" type="ORF">COV84_01210</name>
</gene>
<comment type="subcellular location">
    <subcellularLocation>
        <location evidence="7">Cytoplasm</location>
    </subcellularLocation>
</comment>
<feature type="compositionally biased region" description="Basic residues" evidence="8">
    <location>
        <begin position="432"/>
        <end position="444"/>
    </location>
</feature>
<dbReference type="Pfam" id="PF08529">
    <property type="entry name" value="NusA_N"/>
    <property type="match status" value="1"/>
</dbReference>
<dbReference type="CDD" id="cd04455">
    <property type="entry name" value="S1_NusA"/>
    <property type="match status" value="1"/>
</dbReference>
<dbReference type="Pfam" id="PF13184">
    <property type="entry name" value="KH_NusA_1st"/>
    <property type="match status" value="1"/>
</dbReference>
<dbReference type="Pfam" id="PF26594">
    <property type="entry name" value="KH_NusA_2nd"/>
    <property type="match status" value="1"/>
</dbReference>
<dbReference type="Gene3D" id="2.40.50.140">
    <property type="entry name" value="Nucleic acid-binding proteins"/>
    <property type="match status" value="1"/>
</dbReference>
<feature type="compositionally biased region" description="Basic and acidic residues" evidence="8">
    <location>
        <begin position="388"/>
        <end position="408"/>
    </location>
</feature>
<dbReference type="Pfam" id="PF00575">
    <property type="entry name" value="S1"/>
    <property type="match status" value="1"/>
</dbReference>
<dbReference type="InterPro" id="IPR003029">
    <property type="entry name" value="S1_domain"/>
</dbReference>
<dbReference type="GO" id="GO:0003700">
    <property type="term" value="F:DNA-binding transcription factor activity"/>
    <property type="evidence" value="ECO:0007669"/>
    <property type="project" value="InterPro"/>
</dbReference>
<evidence type="ECO:0000256" key="3">
    <source>
        <dbReference type="ARBA" id="ARBA00022814"/>
    </source>
</evidence>
<dbReference type="GO" id="GO:0003723">
    <property type="term" value="F:RNA binding"/>
    <property type="evidence" value="ECO:0007669"/>
    <property type="project" value="UniProtKB-UniRule"/>
</dbReference>
<dbReference type="CDD" id="cd02134">
    <property type="entry name" value="KH-II_NusA_rpt1"/>
    <property type="match status" value="1"/>
</dbReference>
<dbReference type="NCBIfam" id="TIGR01953">
    <property type="entry name" value="NusA"/>
    <property type="match status" value="1"/>
</dbReference>
<dbReference type="CDD" id="cd22529">
    <property type="entry name" value="KH-II_NusA_rpt2"/>
    <property type="match status" value="1"/>
</dbReference>
<accession>A0A2H0KVV3</accession>
<evidence type="ECO:0000313" key="10">
    <source>
        <dbReference type="EMBL" id="PIQ75435.1"/>
    </source>
</evidence>
<dbReference type="HAMAP" id="MF_00945_B">
    <property type="entry name" value="NusA_B"/>
    <property type="match status" value="1"/>
</dbReference>
<dbReference type="PANTHER" id="PTHR22648:SF0">
    <property type="entry name" value="TRANSCRIPTION TERMINATION_ANTITERMINATION PROTEIN NUSA"/>
    <property type="match status" value="1"/>
</dbReference>
<dbReference type="GO" id="GO:0005829">
    <property type="term" value="C:cytosol"/>
    <property type="evidence" value="ECO:0007669"/>
    <property type="project" value="TreeGrafter"/>
</dbReference>
<evidence type="ECO:0000313" key="11">
    <source>
        <dbReference type="Proteomes" id="UP000229317"/>
    </source>
</evidence>
<dbReference type="SUPFAM" id="SSF54814">
    <property type="entry name" value="Prokaryotic type KH domain (KH-domain type II)"/>
    <property type="match status" value="2"/>
</dbReference>
<dbReference type="InterPro" id="IPR010213">
    <property type="entry name" value="TF_NusA"/>
</dbReference>
<dbReference type="InterPro" id="IPR058582">
    <property type="entry name" value="KH_NusA_2nd"/>
</dbReference>
<name>A0A2H0KVV3_9BACT</name>
<dbReference type="SMART" id="SM00322">
    <property type="entry name" value="KH"/>
    <property type="match status" value="2"/>
</dbReference>
<dbReference type="Gene3D" id="3.30.1480.10">
    <property type="entry name" value="NusA, N-terminal domain"/>
    <property type="match status" value="1"/>
</dbReference>
<dbReference type="SUPFAM" id="SSF69705">
    <property type="entry name" value="Transcription factor NusA, N-terminal domain"/>
    <property type="match status" value="1"/>
</dbReference>
<dbReference type="Proteomes" id="UP000229317">
    <property type="component" value="Unassembled WGS sequence"/>
</dbReference>
<feature type="domain" description="S1 motif" evidence="9">
    <location>
        <begin position="173"/>
        <end position="237"/>
    </location>
</feature>
<evidence type="ECO:0000256" key="1">
    <source>
        <dbReference type="ARBA" id="ARBA00022472"/>
    </source>
</evidence>
<comment type="caution">
    <text evidence="10">The sequence shown here is derived from an EMBL/GenBank/DDBJ whole genome shotgun (WGS) entry which is preliminary data.</text>
</comment>
<comment type="function">
    <text evidence="7">Participates in both transcription termination and antitermination.</text>
</comment>
<evidence type="ECO:0000256" key="5">
    <source>
        <dbReference type="ARBA" id="ARBA00023015"/>
    </source>
</evidence>
<protein>
    <recommendedName>
        <fullName evidence="7">Transcription termination/antitermination protein NusA</fullName>
    </recommendedName>
</protein>
<keyword evidence="1 7" id="KW-0806">Transcription termination</keyword>
<dbReference type="InterPro" id="IPR036555">
    <property type="entry name" value="NusA_N_sf"/>
</dbReference>
<keyword evidence="2 7" id="KW-0963">Cytoplasm</keyword>
<dbReference type="InterPro" id="IPR025249">
    <property type="entry name" value="TF_NusA_KH_1st"/>
</dbReference>
<dbReference type="InterPro" id="IPR004087">
    <property type="entry name" value="KH_dom"/>
</dbReference>
<evidence type="ECO:0000256" key="6">
    <source>
        <dbReference type="ARBA" id="ARBA00023163"/>
    </source>
</evidence>
<keyword evidence="4 7" id="KW-0694">RNA-binding</keyword>